<feature type="compositionally biased region" description="Polar residues" evidence="2">
    <location>
        <begin position="87"/>
        <end position="103"/>
    </location>
</feature>
<evidence type="ECO:0000313" key="5">
    <source>
        <dbReference type="Proteomes" id="UP000075886"/>
    </source>
</evidence>
<evidence type="ECO:0000259" key="3">
    <source>
        <dbReference type="Pfam" id="PF16064"/>
    </source>
</evidence>
<feature type="domain" description="DUF4806" evidence="3">
    <location>
        <begin position="230"/>
        <end position="311"/>
    </location>
</feature>
<evidence type="ECO:0000256" key="2">
    <source>
        <dbReference type="SAM" id="MobiDB-lite"/>
    </source>
</evidence>
<accession>A0A182QK87</accession>
<dbReference type="AlphaFoldDB" id="A0A182QK87"/>
<dbReference type="STRING" id="69004.A0A182QK87"/>
<organism evidence="4 5">
    <name type="scientific">Anopheles farauti</name>
    <dbReference type="NCBI Taxonomy" id="69004"/>
    <lineage>
        <taxon>Eukaryota</taxon>
        <taxon>Metazoa</taxon>
        <taxon>Ecdysozoa</taxon>
        <taxon>Arthropoda</taxon>
        <taxon>Hexapoda</taxon>
        <taxon>Insecta</taxon>
        <taxon>Pterygota</taxon>
        <taxon>Neoptera</taxon>
        <taxon>Endopterygota</taxon>
        <taxon>Diptera</taxon>
        <taxon>Nematocera</taxon>
        <taxon>Culicoidea</taxon>
        <taxon>Culicidae</taxon>
        <taxon>Anophelinae</taxon>
        <taxon>Anopheles</taxon>
    </lineage>
</organism>
<evidence type="ECO:0000313" key="4">
    <source>
        <dbReference type="EnsemblMetazoa" id="AFAF011936-PA"/>
    </source>
</evidence>
<protein>
    <recommendedName>
        <fullName evidence="3">DUF4806 domain-containing protein</fullName>
    </recommendedName>
</protein>
<keyword evidence="5" id="KW-1185">Reference proteome</keyword>
<proteinExistence type="predicted"/>
<dbReference type="VEuPathDB" id="VectorBase:AFAF011936"/>
<feature type="coiled-coil region" evidence="1">
    <location>
        <begin position="222"/>
        <end position="249"/>
    </location>
</feature>
<keyword evidence="1" id="KW-0175">Coiled coil</keyword>
<dbReference type="Pfam" id="PF16064">
    <property type="entry name" value="DUF4806"/>
    <property type="match status" value="1"/>
</dbReference>
<name>A0A182QK87_9DIPT</name>
<dbReference type="Proteomes" id="UP000075886">
    <property type="component" value="Unassembled WGS sequence"/>
</dbReference>
<feature type="region of interest" description="Disordered" evidence="2">
    <location>
        <begin position="86"/>
        <end position="126"/>
    </location>
</feature>
<dbReference type="EnsemblMetazoa" id="AFAF011936-RA">
    <property type="protein sequence ID" value="AFAF011936-PA"/>
    <property type="gene ID" value="AFAF011936"/>
</dbReference>
<sequence length="449" mass="50966">MPYFVVETSDGFGNKEQLAAPEAWVQFKGNQTFLCWPNVRNISTLNKLLADERSAPSMMWEKHECEILRRNILSLPLAAKVIEQNKSRTQGKASATKAFISTSVKHDKTPARKPSTPSPVKDTATGSIAVNPSLSGKVFHIANVDGSADPLGAKQPETTKRSSSKLFSDLRELIDKNNLEMDRKMTQGFYRLNKMLEAIKMKQRDPQSRKVSSTDQHAAQLFEEVTIKKVTSLEEMNELEERLKEEEYRKQVHHWIDCTVGYETNPEARMMIILDLLIDKDFLPNFSWTGVSRNGVKKYAFAEYPQVCRVFQYAGTTSNHRADLVFVSQFFMKKLKYALARAENYKAIRRSAPHAPFTKRKKYFADEHDYANESVGHLKISRVETATDIEGDESETASTSYGQMSISIEGIEYSPVEDYEEADYESIVGTKSPETPLETLFMSAEDESE</sequence>
<dbReference type="InterPro" id="IPR032071">
    <property type="entry name" value="DUF4806"/>
</dbReference>
<evidence type="ECO:0000256" key="1">
    <source>
        <dbReference type="SAM" id="Coils"/>
    </source>
</evidence>
<reference evidence="4" key="2">
    <citation type="submission" date="2020-05" db="UniProtKB">
        <authorList>
            <consortium name="EnsemblMetazoa"/>
        </authorList>
    </citation>
    <scope>IDENTIFICATION</scope>
    <source>
        <strain evidence="4">FAR1</strain>
    </source>
</reference>
<dbReference type="EMBL" id="AXCN02001095">
    <property type="status" value="NOT_ANNOTATED_CDS"/>
    <property type="molecule type" value="Genomic_DNA"/>
</dbReference>
<reference evidence="5" key="1">
    <citation type="submission" date="2014-01" db="EMBL/GenBank/DDBJ databases">
        <title>The Genome Sequence of Anopheles farauti FAR1 (V2).</title>
        <authorList>
            <consortium name="The Broad Institute Genomics Platform"/>
            <person name="Neafsey D.E."/>
            <person name="Besansky N."/>
            <person name="Howell P."/>
            <person name="Walton C."/>
            <person name="Young S.K."/>
            <person name="Zeng Q."/>
            <person name="Gargeya S."/>
            <person name="Fitzgerald M."/>
            <person name="Haas B."/>
            <person name="Abouelleil A."/>
            <person name="Allen A.W."/>
            <person name="Alvarado L."/>
            <person name="Arachchi H.M."/>
            <person name="Berlin A.M."/>
            <person name="Chapman S.B."/>
            <person name="Gainer-Dewar J."/>
            <person name="Goldberg J."/>
            <person name="Griggs A."/>
            <person name="Gujja S."/>
            <person name="Hansen M."/>
            <person name="Howarth C."/>
            <person name="Imamovic A."/>
            <person name="Ireland A."/>
            <person name="Larimer J."/>
            <person name="McCowan C."/>
            <person name="Murphy C."/>
            <person name="Pearson M."/>
            <person name="Poon T.W."/>
            <person name="Priest M."/>
            <person name="Roberts A."/>
            <person name="Saif S."/>
            <person name="Shea T."/>
            <person name="Sisk P."/>
            <person name="Sykes S."/>
            <person name="Wortman J."/>
            <person name="Nusbaum C."/>
            <person name="Birren B."/>
        </authorList>
    </citation>
    <scope>NUCLEOTIDE SEQUENCE [LARGE SCALE GENOMIC DNA]</scope>
    <source>
        <strain evidence="5">FAR1</strain>
    </source>
</reference>